<accession>A0A4Y2FD79</accession>
<organism evidence="1 2">
    <name type="scientific">Araneus ventricosus</name>
    <name type="common">Orbweaver spider</name>
    <name type="synonym">Epeira ventricosa</name>
    <dbReference type="NCBI Taxonomy" id="182803"/>
    <lineage>
        <taxon>Eukaryota</taxon>
        <taxon>Metazoa</taxon>
        <taxon>Ecdysozoa</taxon>
        <taxon>Arthropoda</taxon>
        <taxon>Chelicerata</taxon>
        <taxon>Arachnida</taxon>
        <taxon>Araneae</taxon>
        <taxon>Araneomorphae</taxon>
        <taxon>Entelegynae</taxon>
        <taxon>Araneoidea</taxon>
        <taxon>Araneidae</taxon>
        <taxon>Araneus</taxon>
    </lineage>
</organism>
<sequence>MQINEIALYPRPMFQLSRTVIGIYCRRNSTSRTAGGRIPTQDAYAITTVGTVLRSLSTSFDLPTIYRCFSRMLQPPHKPSSRLPLLCKIEPQYSLRVFVGFGSPRKDGRNCIPLRRKGAVLVRDGYKRSFSLSFL</sequence>
<dbReference type="EMBL" id="BGPR01000874">
    <property type="protein sequence ID" value="GBM38638.1"/>
    <property type="molecule type" value="Genomic_DNA"/>
</dbReference>
<protein>
    <submittedName>
        <fullName evidence="1">Uncharacterized protein</fullName>
    </submittedName>
</protein>
<evidence type="ECO:0000313" key="1">
    <source>
        <dbReference type="EMBL" id="GBM38638.1"/>
    </source>
</evidence>
<dbReference type="Proteomes" id="UP000499080">
    <property type="component" value="Unassembled WGS sequence"/>
</dbReference>
<reference evidence="1 2" key="1">
    <citation type="journal article" date="2019" name="Sci. Rep.">
        <title>Orb-weaving spider Araneus ventricosus genome elucidates the spidroin gene catalogue.</title>
        <authorList>
            <person name="Kono N."/>
            <person name="Nakamura H."/>
            <person name="Ohtoshi R."/>
            <person name="Moran D.A.P."/>
            <person name="Shinohara A."/>
            <person name="Yoshida Y."/>
            <person name="Fujiwara M."/>
            <person name="Mori M."/>
            <person name="Tomita M."/>
            <person name="Arakawa K."/>
        </authorList>
    </citation>
    <scope>NUCLEOTIDE SEQUENCE [LARGE SCALE GENOMIC DNA]</scope>
</reference>
<name>A0A4Y2FD79_ARAVE</name>
<dbReference type="AlphaFoldDB" id="A0A4Y2FD79"/>
<gene>
    <name evidence="1" type="ORF">AVEN_37440_1</name>
</gene>
<evidence type="ECO:0000313" key="2">
    <source>
        <dbReference type="Proteomes" id="UP000499080"/>
    </source>
</evidence>
<proteinExistence type="predicted"/>
<keyword evidence="2" id="KW-1185">Reference proteome</keyword>
<comment type="caution">
    <text evidence="1">The sequence shown here is derived from an EMBL/GenBank/DDBJ whole genome shotgun (WGS) entry which is preliminary data.</text>
</comment>